<dbReference type="RefSeq" id="WP_075875490.1">
    <property type="nucleotide sequence ID" value="NZ_LR134481.1"/>
</dbReference>
<dbReference type="Proteomes" id="UP000242412">
    <property type="component" value="Unassembled WGS sequence"/>
</dbReference>
<proteinExistence type="predicted"/>
<organism evidence="3 5">
    <name type="scientific">Haemophilus parainfluenzae</name>
    <dbReference type="NCBI Taxonomy" id="729"/>
    <lineage>
        <taxon>Bacteria</taxon>
        <taxon>Pseudomonadati</taxon>
        <taxon>Pseudomonadota</taxon>
        <taxon>Gammaproteobacteria</taxon>
        <taxon>Pasteurellales</taxon>
        <taxon>Pasteurellaceae</taxon>
        <taxon>Haemophilus</taxon>
    </lineage>
</organism>
<dbReference type="GO" id="GO:0044010">
    <property type="term" value="P:single-species biofilm formation"/>
    <property type="evidence" value="ECO:0007669"/>
    <property type="project" value="TreeGrafter"/>
</dbReference>
<name>A0A1R0E6I3_HAEPA</name>
<evidence type="ECO:0000313" key="2">
    <source>
        <dbReference type="EMBL" id="OLV27820.1"/>
    </source>
</evidence>
<dbReference type="EMBL" id="LR134481">
    <property type="protein sequence ID" value="VEI32706.1"/>
    <property type="molecule type" value="Genomic_DNA"/>
</dbReference>
<sequence>MRNQTKLHLQQLQLAMQKLDLWQVTPPAQEAFLSQEPFAIDTMSPEEWLQWIFIPRMFALLESGADLPSQIAVSPYLEEAFKEAEEDFLVELLTPLRELEALLQNQ</sequence>
<evidence type="ECO:0000313" key="4">
    <source>
        <dbReference type="Proteomes" id="UP000242412"/>
    </source>
</evidence>
<evidence type="ECO:0000313" key="3">
    <source>
        <dbReference type="EMBL" id="VEI32706.1"/>
    </source>
</evidence>
<evidence type="ECO:0000259" key="1">
    <source>
        <dbReference type="Pfam" id="PF04287"/>
    </source>
</evidence>
<dbReference type="Gene3D" id="1.20.1440.40">
    <property type="entry name" value="YqcC-like"/>
    <property type="match status" value="1"/>
</dbReference>
<dbReference type="InterPro" id="IPR036814">
    <property type="entry name" value="YqcC-like_sf"/>
</dbReference>
<gene>
    <name evidence="3" type="primary">yqcC</name>
    <name evidence="2" type="ORF">BSO15_04635</name>
    <name evidence="3" type="ORF">NCTC10665_01692</name>
</gene>
<dbReference type="SUPFAM" id="SSF158452">
    <property type="entry name" value="YqcC-like"/>
    <property type="match status" value="1"/>
</dbReference>
<dbReference type="Pfam" id="PF04287">
    <property type="entry name" value="DUF446"/>
    <property type="match status" value="1"/>
</dbReference>
<dbReference type="Proteomes" id="UP000268879">
    <property type="component" value="Chromosome"/>
</dbReference>
<dbReference type="InterPro" id="IPR023376">
    <property type="entry name" value="YqcC-like_dom"/>
</dbReference>
<dbReference type="EMBL" id="MPJJ01000006">
    <property type="protein sequence ID" value="OLV27820.1"/>
    <property type="molecule type" value="Genomic_DNA"/>
</dbReference>
<dbReference type="PANTHER" id="PTHR39586">
    <property type="entry name" value="CYTOPLASMIC PROTEIN-RELATED"/>
    <property type="match status" value="1"/>
</dbReference>
<reference evidence="3 5" key="2">
    <citation type="submission" date="2018-12" db="EMBL/GenBank/DDBJ databases">
        <authorList>
            <consortium name="Pathogen Informatics"/>
        </authorList>
    </citation>
    <scope>NUCLEOTIDE SEQUENCE [LARGE SCALE GENOMIC DNA]</scope>
    <source>
        <strain evidence="3 5">NCTC10665</strain>
    </source>
</reference>
<feature type="domain" description="YqcC-like" evidence="1">
    <location>
        <begin position="5"/>
        <end position="102"/>
    </location>
</feature>
<protein>
    <submittedName>
        <fullName evidence="2">Anhydro-N-acetylmuramic acid kinase</fullName>
    </submittedName>
    <submittedName>
        <fullName evidence="3">Domain of uncharacterized function, DUF446</fullName>
    </submittedName>
</protein>
<reference evidence="2 4" key="1">
    <citation type="submission" date="2016-11" db="EMBL/GenBank/DDBJ databases">
        <title>Simultaneous identification of Haemophilus influenzae and Haemophilus haemolyticus using TaqMan real-time PCR.</title>
        <authorList>
            <person name="Price E.P."/>
            <person name="Sarovich D.S."/>
            <person name="Harris T.M."/>
            <person name="Spargo J.C."/>
            <person name="Nosworthy E."/>
            <person name="Beissbarth J."/>
            <person name="Chang A.B."/>
            <person name="Smith-Vaughan H.C."/>
        </authorList>
    </citation>
    <scope>NUCLEOTIDE SEQUENCE [LARGE SCALE GENOMIC DNA]</scope>
    <source>
        <strain evidence="2 4">60884 B Hi-2</strain>
    </source>
</reference>
<accession>A0A1R0E6I3</accession>
<keyword evidence="2" id="KW-0418">Kinase</keyword>
<keyword evidence="2" id="KW-0808">Transferase</keyword>
<dbReference type="AlphaFoldDB" id="A0A1R0E6I3"/>
<dbReference type="PIRSF" id="PIRSF006257">
    <property type="entry name" value="UCP006257"/>
    <property type="match status" value="1"/>
</dbReference>
<dbReference type="InterPro" id="IPR007384">
    <property type="entry name" value="UCP006257"/>
</dbReference>
<dbReference type="GO" id="GO:0016301">
    <property type="term" value="F:kinase activity"/>
    <property type="evidence" value="ECO:0007669"/>
    <property type="project" value="UniProtKB-KW"/>
</dbReference>
<dbReference type="PANTHER" id="PTHR39586:SF1">
    <property type="entry name" value="CYTOPLASMIC PROTEIN"/>
    <property type="match status" value="1"/>
</dbReference>
<evidence type="ECO:0000313" key="5">
    <source>
        <dbReference type="Proteomes" id="UP000268879"/>
    </source>
</evidence>